<evidence type="ECO:0000313" key="5">
    <source>
        <dbReference type="EMBL" id="CAB4811456.1"/>
    </source>
</evidence>
<name>A0A6J6UW58_9ZZZZ</name>
<dbReference type="SMART" id="SM00966">
    <property type="entry name" value="SpoVT_AbrB"/>
    <property type="match status" value="1"/>
</dbReference>
<gene>
    <name evidence="2" type="ORF">UFOPK2340_01221</name>
    <name evidence="3" type="ORF">UFOPK2772_00632</name>
    <name evidence="4" type="ORF">UFOPK2850_01285</name>
    <name evidence="5" type="ORF">UFOPK3027_01361</name>
    <name evidence="6" type="ORF">UFOPK3827_01316</name>
    <name evidence="7" type="ORF">UFOPK4120_01395</name>
    <name evidence="8" type="ORF">UFOPK4404_01338</name>
</gene>
<proteinExistence type="predicted"/>
<protein>
    <submittedName>
        <fullName evidence="4">Unannotated protein</fullName>
    </submittedName>
</protein>
<sequence>MANKVKVKEKVKLARRGRKSTSKLSIKNQLTVPVDILRQVGIQAGDEVEFLLNGAGFIEVRPTAKNNLIGHEGKFAEVFKDFDLAKERESWNRYF</sequence>
<dbReference type="EMBL" id="CAFBNM010000018">
    <property type="protein sequence ID" value="CAB4962101.1"/>
    <property type="molecule type" value="Genomic_DNA"/>
</dbReference>
<dbReference type="EMBL" id="CAEZZH010000021">
    <property type="protein sequence ID" value="CAB4762963.1"/>
    <property type="molecule type" value="Genomic_DNA"/>
</dbReference>
<dbReference type="Pfam" id="PF04014">
    <property type="entry name" value="MazE_antitoxin"/>
    <property type="match status" value="1"/>
</dbReference>
<evidence type="ECO:0000313" key="3">
    <source>
        <dbReference type="EMBL" id="CAB4735451.1"/>
    </source>
</evidence>
<dbReference type="EMBL" id="CAFBPO010000025">
    <property type="protein sequence ID" value="CAB5028959.1"/>
    <property type="molecule type" value="Genomic_DNA"/>
</dbReference>
<dbReference type="Gene3D" id="2.10.260.10">
    <property type="match status" value="1"/>
</dbReference>
<reference evidence="4" key="1">
    <citation type="submission" date="2020-05" db="EMBL/GenBank/DDBJ databases">
        <authorList>
            <person name="Chiriac C."/>
            <person name="Salcher M."/>
            <person name="Ghai R."/>
            <person name="Kavagutti S V."/>
        </authorList>
    </citation>
    <scope>NUCLEOTIDE SEQUENCE</scope>
</reference>
<feature type="domain" description="SpoVT-AbrB" evidence="1">
    <location>
        <begin position="19"/>
        <end position="65"/>
    </location>
</feature>
<dbReference type="InterPro" id="IPR037914">
    <property type="entry name" value="SpoVT-AbrB_sf"/>
</dbReference>
<dbReference type="GO" id="GO:0003677">
    <property type="term" value="F:DNA binding"/>
    <property type="evidence" value="ECO:0007669"/>
    <property type="project" value="InterPro"/>
</dbReference>
<dbReference type="EMBL" id="CAFAAN010000017">
    <property type="protein sequence ID" value="CAB4811456.1"/>
    <property type="molecule type" value="Genomic_DNA"/>
</dbReference>
<dbReference type="PROSITE" id="PS51740">
    <property type="entry name" value="SPOVT_ABRB"/>
    <property type="match status" value="1"/>
</dbReference>
<evidence type="ECO:0000313" key="2">
    <source>
        <dbReference type="EMBL" id="CAB4682770.1"/>
    </source>
</evidence>
<evidence type="ECO:0000313" key="4">
    <source>
        <dbReference type="EMBL" id="CAB4762963.1"/>
    </source>
</evidence>
<organism evidence="4">
    <name type="scientific">freshwater metagenome</name>
    <dbReference type="NCBI Taxonomy" id="449393"/>
    <lineage>
        <taxon>unclassified sequences</taxon>
        <taxon>metagenomes</taxon>
        <taxon>ecological metagenomes</taxon>
    </lineage>
</organism>
<evidence type="ECO:0000313" key="6">
    <source>
        <dbReference type="EMBL" id="CAB4962101.1"/>
    </source>
</evidence>
<dbReference type="EMBL" id="CAFBQY010000017">
    <property type="protein sequence ID" value="CAB5075817.1"/>
    <property type="molecule type" value="Genomic_DNA"/>
</dbReference>
<evidence type="ECO:0000259" key="1">
    <source>
        <dbReference type="PROSITE" id="PS51740"/>
    </source>
</evidence>
<evidence type="ECO:0000313" key="7">
    <source>
        <dbReference type="EMBL" id="CAB5028959.1"/>
    </source>
</evidence>
<evidence type="ECO:0000313" key="8">
    <source>
        <dbReference type="EMBL" id="CAB5075817.1"/>
    </source>
</evidence>
<dbReference type="SUPFAM" id="SSF89447">
    <property type="entry name" value="AbrB/MazE/MraZ-like"/>
    <property type="match status" value="1"/>
</dbReference>
<dbReference type="AlphaFoldDB" id="A0A6J6UW58"/>
<dbReference type="InterPro" id="IPR007159">
    <property type="entry name" value="SpoVT-AbrB_dom"/>
</dbReference>
<dbReference type="EMBL" id="CAEZYT010000028">
    <property type="protein sequence ID" value="CAB4735451.1"/>
    <property type="molecule type" value="Genomic_DNA"/>
</dbReference>
<dbReference type="EMBL" id="CAEZXC010000095">
    <property type="protein sequence ID" value="CAB4682770.1"/>
    <property type="molecule type" value="Genomic_DNA"/>
</dbReference>
<accession>A0A6J6UW58</accession>